<dbReference type="FunFam" id="1.10.238.10:FF:000089">
    <property type="entry name" value="calmodulin-like protein 3"/>
    <property type="match status" value="1"/>
</dbReference>
<dbReference type="GO" id="GO:0005509">
    <property type="term" value="F:calcium ion binding"/>
    <property type="evidence" value="ECO:0007669"/>
    <property type="project" value="InterPro"/>
</dbReference>
<dbReference type="InterPro" id="IPR018247">
    <property type="entry name" value="EF_Hand_1_Ca_BS"/>
</dbReference>
<keyword evidence="3" id="KW-0677">Repeat</keyword>
<keyword evidence="7" id="KW-1185">Reference proteome</keyword>
<dbReference type="CDD" id="cd00051">
    <property type="entry name" value="EFh"/>
    <property type="match status" value="1"/>
</dbReference>
<sequence length="194" mass="21394">MAGAITSSTLAQASTGKLPPLKASLTSPSPSFRLRSSSLNSLRLRRVFDLFDQNGDEEITTEELYLALDRLGLSVDRSDLCTVVSCYIRPGRIGLDFDSFCTLHRDLGDAVFGNDGGLREEEAEMREAFGVFDDDGDGFISAKELQDVLGKLGLNEGRSIEQIKQMIGSVDRDHDGRVDFFEFRSMMKAIAVRT</sequence>
<dbReference type="SMART" id="SM00054">
    <property type="entry name" value="EFh"/>
    <property type="match status" value="3"/>
</dbReference>
<comment type="function">
    <text evidence="1">Potential calcium sensor.</text>
</comment>
<dbReference type="Pfam" id="PF13499">
    <property type="entry name" value="EF-hand_7"/>
    <property type="match status" value="1"/>
</dbReference>
<protein>
    <recommendedName>
        <fullName evidence="5">EF-hand domain-containing protein</fullName>
    </recommendedName>
</protein>
<accession>A0A835V8T7</accession>
<dbReference type="EMBL" id="JADCNL010000003">
    <property type="protein sequence ID" value="KAG0488738.1"/>
    <property type="molecule type" value="Genomic_DNA"/>
</dbReference>
<evidence type="ECO:0000256" key="1">
    <source>
        <dbReference type="ARBA" id="ARBA00003291"/>
    </source>
</evidence>
<keyword evidence="4" id="KW-0106">Calcium</keyword>
<gene>
    <name evidence="6" type="ORF">HPP92_007549</name>
</gene>
<dbReference type="InterPro" id="IPR039647">
    <property type="entry name" value="EF_hand_pair_protein_CML-like"/>
</dbReference>
<evidence type="ECO:0000256" key="2">
    <source>
        <dbReference type="ARBA" id="ARBA00022723"/>
    </source>
</evidence>
<reference evidence="6 7" key="1">
    <citation type="journal article" date="2020" name="Nat. Food">
        <title>A phased Vanilla planifolia genome enables genetic improvement of flavour and production.</title>
        <authorList>
            <person name="Hasing T."/>
            <person name="Tang H."/>
            <person name="Brym M."/>
            <person name="Khazi F."/>
            <person name="Huang T."/>
            <person name="Chambers A.H."/>
        </authorList>
    </citation>
    <scope>NUCLEOTIDE SEQUENCE [LARGE SCALE GENOMIC DNA]</scope>
    <source>
        <tissue evidence="6">Leaf</tissue>
    </source>
</reference>
<dbReference type="InterPro" id="IPR011992">
    <property type="entry name" value="EF-hand-dom_pair"/>
</dbReference>
<dbReference type="Proteomes" id="UP000636800">
    <property type="component" value="Chromosome 3"/>
</dbReference>
<dbReference type="Gene3D" id="1.10.238.10">
    <property type="entry name" value="EF-hand"/>
    <property type="match status" value="3"/>
</dbReference>
<proteinExistence type="predicted"/>
<dbReference type="PROSITE" id="PS50222">
    <property type="entry name" value="EF_HAND_2"/>
    <property type="match status" value="3"/>
</dbReference>
<evidence type="ECO:0000256" key="3">
    <source>
        <dbReference type="ARBA" id="ARBA00022737"/>
    </source>
</evidence>
<organism evidence="6 7">
    <name type="scientific">Vanilla planifolia</name>
    <name type="common">Vanilla</name>
    <dbReference type="NCBI Taxonomy" id="51239"/>
    <lineage>
        <taxon>Eukaryota</taxon>
        <taxon>Viridiplantae</taxon>
        <taxon>Streptophyta</taxon>
        <taxon>Embryophyta</taxon>
        <taxon>Tracheophyta</taxon>
        <taxon>Spermatophyta</taxon>
        <taxon>Magnoliopsida</taxon>
        <taxon>Liliopsida</taxon>
        <taxon>Asparagales</taxon>
        <taxon>Orchidaceae</taxon>
        <taxon>Vanilloideae</taxon>
        <taxon>Vanilleae</taxon>
        <taxon>Vanilla</taxon>
    </lineage>
</organism>
<dbReference type="AlphaFoldDB" id="A0A835V8T7"/>
<dbReference type="PROSITE" id="PS00018">
    <property type="entry name" value="EF_HAND_1"/>
    <property type="match status" value="2"/>
</dbReference>
<dbReference type="InterPro" id="IPR002048">
    <property type="entry name" value="EF_hand_dom"/>
</dbReference>
<evidence type="ECO:0000313" key="6">
    <source>
        <dbReference type="EMBL" id="KAG0488738.1"/>
    </source>
</evidence>
<evidence type="ECO:0000256" key="4">
    <source>
        <dbReference type="ARBA" id="ARBA00022837"/>
    </source>
</evidence>
<evidence type="ECO:0000313" key="7">
    <source>
        <dbReference type="Proteomes" id="UP000636800"/>
    </source>
</evidence>
<dbReference type="SUPFAM" id="SSF47473">
    <property type="entry name" value="EF-hand"/>
    <property type="match status" value="1"/>
</dbReference>
<comment type="caution">
    <text evidence="6">The sequence shown here is derived from an EMBL/GenBank/DDBJ whole genome shotgun (WGS) entry which is preliminary data.</text>
</comment>
<dbReference type="OrthoDB" id="60033at2759"/>
<feature type="domain" description="EF-hand" evidence="5">
    <location>
        <begin position="39"/>
        <end position="74"/>
    </location>
</feature>
<dbReference type="PANTHER" id="PTHR10891">
    <property type="entry name" value="EF-HAND CALCIUM-BINDING DOMAIN CONTAINING PROTEIN"/>
    <property type="match status" value="1"/>
</dbReference>
<feature type="domain" description="EF-hand" evidence="5">
    <location>
        <begin position="158"/>
        <end position="193"/>
    </location>
</feature>
<name>A0A835V8T7_VANPL</name>
<feature type="domain" description="EF-hand" evidence="5">
    <location>
        <begin position="120"/>
        <end position="155"/>
    </location>
</feature>
<dbReference type="Pfam" id="PF13405">
    <property type="entry name" value="EF-hand_6"/>
    <property type="match status" value="1"/>
</dbReference>
<keyword evidence="2" id="KW-0479">Metal-binding</keyword>
<evidence type="ECO:0000259" key="5">
    <source>
        <dbReference type="PROSITE" id="PS50222"/>
    </source>
</evidence>